<accession>A0A832LWV7</accession>
<evidence type="ECO:0000256" key="1">
    <source>
        <dbReference type="SAM" id="Phobius"/>
    </source>
</evidence>
<feature type="transmembrane region" description="Helical" evidence="1">
    <location>
        <begin position="18"/>
        <end position="51"/>
    </location>
</feature>
<gene>
    <name evidence="2" type="ORF">ENT73_07175</name>
</gene>
<reference evidence="2" key="1">
    <citation type="journal article" date="2020" name="mSystems">
        <title>Genome- and Community-Level Interaction Insights into Carbon Utilization and Element Cycling Functions of Hydrothermarchaeota in Hydrothermal Sediment.</title>
        <authorList>
            <person name="Zhou Z."/>
            <person name="Liu Y."/>
            <person name="Xu W."/>
            <person name="Pan J."/>
            <person name="Luo Z.H."/>
            <person name="Li M."/>
        </authorList>
    </citation>
    <scope>NUCLEOTIDE SEQUENCE [LARGE SCALE GENOMIC DNA]</scope>
    <source>
        <strain evidence="2">SpSt-605</strain>
    </source>
</reference>
<proteinExistence type="predicted"/>
<dbReference type="EMBL" id="DSZU01000131">
    <property type="protein sequence ID" value="HGV55839.1"/>
    <property type="molecule type" value="Genomic_DNA"/>
</dbReference>
<feature type="transmembrane region" description="Helical" evidence="1">
    <location>
        <begin position="337"/>
        <end position="358"/>
    </location>
</feature>
<name>A0A832LWV7_9BACT</name>
<keyword evidence="1" id="KW-0472">Membrane</keyword>
<feature type="transmembrane region" description="Helical" evidence="1">
    <location>
        <begin position="72"/>
        <end position="92"/>
    </location>
</feature>
<feature type="transmembrane region" description="Helical" evidence="1">
    <location>
        <begin position="263"/>
        <end position="282"/>
    </location>
</feature>
<dbReference type="AlphaFoldDB" id="A0A832LWV7"/>
<feature type="transmembrane region" description="Helical" evidence="1">
    <location>
        <begin position="104"/>
        <end position="125"/>
    </location>
</feature>
<keyword evidence="1" id="KW-0812">Transmembrane</keyword>
<comment type="caution">
    <text evidence="2">The sequence shown here is derived from an EMBL/GenBank/DDBJ whole genome shotgun (WGS) entry which is preliminary data.</text>
</comment>
<feature type="transmembrane region" description="Helical" evidence="1">
    <location>
        <begin position="378"/>
        <end position="399"/>
    </location>
</feature>
<feature type="transmembrane region" description="Helical" evidence="1">
    <location>
        <begin position="234"/>
        <end position="251"/>
    </location>
</feature>
<keyword evidence="1" id="KW-1133">Transmembrane helix</keyword>
<feature type="transmembrane region" description="Helical" evidence="1">
    <location>
        <begin position="137"/>
        <end position="156"/>
    </location>
</feature>
<protein>
    <submittedName>
        <fullName evidence="2">Uncharacterized protein</fullName>
    </submittedName>
</protein>
<feature type="transmembrane region" description="Helical" evidence="1">
    <location>
        <begin position="294"/>
        <end position="317"/>
    </location>
</feature>
<organism evidence="2">
    <name type="scientific">Caldimicrobium thiodismutans</name>
    <dbReference type="NCBI Taxonomy" id="1653476"/>
    <lineage>
        <taxon>Bacteria</taxon>
        <taxon>Pseudomonadati</taxon>
        <taxon>Thermodesulfobacteriota</taxon>
        <taxon>Thermodesulfobacteria</taxon>
        <taxon>Thermodesulfobacteriales</taxon>
        <taxon>Thermodesulfobacteriaceae</taxon>
        <taxon>Caldimicrobium</taxon>
    </lineage>
</organism>
<evidence type="ECO:0000313" key="2">
    <source>
        <dbReference type="EMBL" id="HGV55839.1"/>
    </source>
</evidence>
<sequence>MDIVQAIKALQDPMGIPFYPIVFIILMVLTFAIHIIFVNFVVGSSIFALYGALKGEGHWARLSKSLVKATPITNAVAILIGIAPLLFVQVVYDPFWYVSNTLSAWWVLGFLFFLLIGYFAAYIFYLKGENSPGLGKFAGIVTVIMFLLAAYTIHALNYQALLPEKWISWYVTGTEVDTSGSSIHAFQLPRLLHFLVPAFAMIGIYFMLYAWYFSKREDFSPEYLNWVGNLGAKLALYASLVQALVGFWWLFSVPAKFSFHTNPFFLLAFLSALALLAFLFKAQKDPAKNAIPAFVLAFVTVLLMAAARETLRVLYLAEVKYSPLDYKVNLDLGSTALFFATFLMGLVIIGYQVAVAFLSGRSTQVLEETPGLNKWGKISIALLLLWLIIVAGLGIILTFKNYIL</sequence>
<feature type="transmembrane region" description="Helical" evidence="1">
    <location>
        <begin position="191"/>
        <end position="213"/>
    </location>
</feature>